<organism evidence="1 2">
    <name type="scientific">Thalassiosira oceanica</name>
    <name type="common">Marine diatom</name>
    <dbReference type="NCBI Taxonomy" id="159749"/>
    <lineage>
        <taxon>Eukaryota</taxon>
        <taxon>Sar</taxon>
        <taxon>Stramenopiles</taxon>
        <taxon>Ochrophyta</taxon>
        <taxon>Bacillariophyta</taxon>
        <taxon>Coscinodiscophyceae</taxon>
        <taxon>Thalassiosirophycidae</taxon>
        <taxon>Thalassiosirales</taxon>
        <taxon>Thalassiosiraceae</taxon>
        <taxon>Thalassiosira</taxon>
    </lineage>
</organism>
<dbReference type="Proteomes" id="UP000266841">
    <property type="component" value="Unassembled WGS sequence"/>
</dbReference>
<proteinExistence type="predicted"/>
<name>K0SK68_THAOC</name>
<evidence type="ECO:0000313" key="2">
    <source>
        <dbReference type="Proteomes" id="UP000266841"/>
    </source>
</evidence>
<protein>
    <submittedName>
        <fullName evidence="1">Uncharacterized protein</fullName>
    </submittedName>
</protein>
<sequence>FKVLSSLARGQDKPLTQLVWATKPSLSVSSGAQRLPAEVSSGPLEAFFPPNFWFVTLWLRSRPGGAVTLFLTNRFLVCCRYLVEAVLLAKWSAISLGRVMLQTRCTMEVFPMSILSDVLPLDPSASDLRSFFSHIRNIKHHSPSPLSIDLSPEPLRPRQDSRGVGMGAGRAYELMMNFFPA</sequence>
<gene>
    <name evidence="1" type="ORF">THAOC_18120</name>
</gene>
<evidence type="ECO:0000313" key="1">
    <source>
        <dbReference type="EMBL" id="EJK61401.1"/>
    </source>
</evidence>
<feature type="non-terminal residue" evidence="1">
    <location>
        <position position="1"/>
    </location>
</feature>
<dbReference type="EMBL" id="AGNL01020056">
    <property type="protein sequence ID" value="EJK61401.1"/>
    <property type="molecule type" value="Genomic_DNA"/>
</dbReference>
<keyword evidence="2" id="KW-1185">Reference proteome</keyword>
<accession>K0SK68</accession>
<dbReference type="AlphaFoldDB" id="K0SK68"/>
<comment type="caution">
    <text evidence="1">The sequence shown here is derived from an EMBL/GenBank/DDBJ whole genome shotgun (WGS) entry which is preliminary data.</text>
</comment>
<reference evidence="1 2" key="1">
    <citation type="journal article" date="2012" name="Genome Biol.">
        <title>Genome and low-iron response of an oceanic diatom adapted to chronic iron limitation.</title>
        <authorList>
            <person name="Lommer M."/>
            <person name="Specht M."/>
            <person name="Roy A.S."/>
            <person name="Kraemer L."/>
            <person name="Andreson R."/>
            <person name="Gutowska M.A."/>
            <person name="Wolf J."/>
            <person name="Bergner S.V."/>
            <person name="Schilhabel M.B."/>
            <person name="Klostermeier U.C."/>
            <person name="Beiko R.G."/>
            <person name="Rosenstiel P."/>
            <person name="Hippler M."/>
            <person name="Laroche J."/>
        </authorList>
    </citation>
    <scope>NUCLEOTIDE SEQUENCE [LARGE SCALE GENOMIC DNA]</scope>
    <source>
        <strain evidence="1 2">CCMP1005</strain>
    </source>
</reference>